<feature type="region of interest" description="Disordered" evidence="2">
    <location>
        <begin position="1"/>
        <end position="69"/>
    </location>
</feature>
<comment type="similarity">
    <text evidence="1">Belongs to the round spermatid basic protein 1 family.</text>
</comment>
<gene>
    <name evidence="3" type="ORF">DICVIV_10578</name>
</gene>
<organism evidence="3 4">
    <name type="scientific">Dictyocaulus viviparus</name>
    <name type="common">Bovine lungworm</name>
    <dbReference type="NCBI Taxonomy" id="29172"/>
    <lineage>
        <taxon>Eukaryota</taxon>
        <taxon>Metazoa</taxon>
        <taxon>Ecdysozoa</taxon>
        <taxon>Nematoda</taxon>
        <taxon>Chromadorea</taxon>
        <taxon>Rhabditida</taxon>
        <taxon>Rhabditina</taxon>
        <taxon>Rhabditomorpha</taxon>
        <taxon>Strongyloidea</taxon>
        <taxon>Metastrongylidae</taxon>
        <taxon>Dictyocaulus</taxon>
    </lineage>
</organism>
<feature type="compositionally biased region" description="Polar residues" evidence="2">
    <location>
        <begin position="662"/>
        <end position="686"/>
    </location>
</feature>
<evidence type="ECO:0000256" key="1">
    <source>
        <dbReference type="ARBA" id="ARBA00010560"/>
    </source>
</evidence>
<feature type="region of interest" description="Disordered" evidence="2">
    <location>
        <begin position="97"/>
        <end position="127"/>
    </location>
</feature>
<feature type="compositionally biased region" description="Basic and acidic residues" evidence="2">
    <location>
        <begin position="247"/>
        <end position="260"/>
    </location>
</feature>
<name>A0A0D8XLZ6_DICVI</name>
<dbReference type="STRING" id="29172.A0A0D8XLZ6"/>
<feature type="compositionally biased region" description="Polar residues" evidence="2">
    <location>
        <begin position="11"/>
        <end position="24"/>
    </location>
</feature>
<dbReference type="EMBL" id="KN716562">
    <property type="protein sequence ID" value="KJH43401.1"/>
    <property type="molecule type" value="Genomic_DNA"/>
</dbReference>
<dbReference type="GO" id="GO:0005634">
    <property type="term" value="C:nucleus"/>
    <property type="evidence" value="ECO:0007669"/>
    <property type="project" value="InterPro"/>
</dbReference>
<feature type="region of interest" description="Disordered" evidence="2">
    <location>
        <begin position="601"/>
        <end position="632"/>
    </location>
</feature>
<dbReference type="Proteomes" id="UP000053766">
    <property type="component" value="Unassembled WGS sequence"/>
</dbReference>
<reference evidence="4" key="2">
    <citation type="journal article" date="2016" name="Sci. Rep.">
        <title>Dictyocaulus viviparus genome, variome and transcriptome elucidate lungworm biology and support future intervention.</title>
        <authorList>
            <person name="McNulty S.N."/>
            <person name="Strube C."/>
            <person name="Rosa B.A."/>
            <person name="Martin J.C."/>
            <person name="Tyagi R."/>
            <person name="Choi Y.J."/>
            <person name="Wang Q."/>
            <person name="Hallsworth Pepin K."/>
            <person name="Zhang X."/>
            <person name="Ozersky P."/>
            <person name="Wilson R.K."/>
            <person name="Sternberg P.W."/>
            <person name="Gasser R.B."/>
            <person name="Mitreva M."/>
        </authorList>
    </citation>
    <scope>NUCLEOTIDE SEQUENCE [LARGE SCALE GENOMIC DNA]</scope>
    <source>
        <strain evidence="4">HannoverDv2000</strain>
    </source>
</reference>
<proteinExistence type="inferred from homology"/>
<evidence type="ECO:0000313" key="4">
    <source>
        <dbReference type="Proteomes" id="UP000053766"/>
    </source>
</evidence>
<dbReference type="PANTHER" id="PTHR13354">
    <property type="entry name" value="ROUND SPERMATID BASIC PROTEIN 1"/>
    <property type="match status" value="1"/>
</dbReference>
<evidence type="ECO:0000313" key="3">
    <source>
        <dbReference type="EMBL" id="KJH43401.1"/>
    </source>
</evidence>
<protein>
    <recommendedName>
        <fullName evidence="5">Round spermatid basic protein 1-like protein</fullName>
    </recommendedName>
</protein>
<reference evidence="3 4" key="1">
    <citation type="submission" date="2013-11" db="EMBL/GenBank/DDBJ databases">
        <title>Draft genome of the bovine lungworm Dictyocaulus viviparus.</title>
        <authorList>
            <person name="Mitreva M."/>
        </authorList>
    </citation>
    <scope>NUCLEOTIDE SEQUENCE [LARGE SCALE GENOMIC DNA]</scope>
    <source>
        <strain evidence="3 4">HannoverDv2000</strain>
    </source>
</reference>
<sequence length="1178" mass="132793">MASIIRDSNEFPLNQCNAYQQNGKRSADSDSSSSSTSNETDHLRKRRRLQNRSHDKTSSASFGNANRSFQAGIPKPCFETVVLSPCKLDPNQNASIICPPPPPPPKRMGRPRGPRTPPLPPCEEEVPPPPSVPLPMGTIPPSASYPPQVAVVPPPSFTAPPPIMTYTPFFPPPMFFPGCPIPTIPMMPQCSSVIQPTLTHASAQVKLTISDYPTQKSHKKNIQINEERRRELEKKIEEQIQKEQERRRQLELQKERDRNIHKQSYKASPQYSLPPPPPTNLDLSTAVPMEQSSSTLSNPNSIGGIADENTSENERNELWKNLKIEDHRTNIRSDQHESSSVAPNFLENLGSLPQQHLKDVAESLASDPILVNLSSDPTKQCKSTAKKRTELFLGEKHPTNCSRDVQVKSENISFNDFNIELNRTPQRDYVSINVNSKANSIKTEETSVILPFNEKSELSIEMEGVFEDKPKLLDRITHIDICDRPDNQTGLDVPNYSIFRDSMPPLIYVPIEKEPQKISLLAVEGEIESKNSDEQLADALFSHIGAVGDTYRKKHDEPPVADQLSLKLGSTGFSNVISKSEKKQVKISGVNKDEKADVTMSNVENITISGRHEEVSDSNSTRSEKRKSSEHQISSIALAFEDSCPGKGIRSPIKSHRKDHPSTSCALPTSLLSDRNASPVMQSKQKPSTDENPMKSHIAHCDATGSSSLRSNRDEERKHNRHKYIIFYVCTKSRLRHHCSGKSTANAKSHGCQRHVAEQILSSFNHTNGITTDVLGESSCPTSSGQIKSGVENGCTQSECKDSKESKHKRKDKLPRISNKFRKYVEVDTHPNGGASILRTDWNNIRKHFDAEERIEFAKQFIRLGLAESNGIPVFVIGVLENAASYLVDVFQYMHDKHPQLPVKVGSLTNKQLVETMSFNAYYKQVMETCHHGTFRTGPMHSVSMVGAKQEECGDYFAELLAELEKSPILRPIMPWGEWSTLHLNKITESDDGPIFWVRPGEQLIRTDDLRDERDNKRRKVVTSARGHSHAIRHYERRELLFEDRTPCHADQVGDGLERRTTAAVGILQSIRSPNEKPSRRAVKDVVCFHGADFDRIVETLQLDLYEPPMSQCVQWVEEAKLNQLRREGVRYSKFQLHHNDIYFLPRNIVHQFRTISACASIAWHVRLQQYYMDETPK</sequence>
<dbReference type="AlphaFoldDB" id="A0A0D8XLZ6"/>
<feature type="region of interest" description="Disordered" evidence="2">
    <location>
        <begin position="781"/>
        <end position="813"/>
    </location>
</feature>
<feature type="compositionally biased region" description="Polar residues" evidence="2">
    <location>
        <begin position="290"/>
        <end position="301"/>
    </location>
</feature>
<feature type="compositionally biased region" description="Polar residues" evidence="2">
    <location>
        <begin position="58"/>
        <end position="69"/>
    </location>
</feature>
<dbReference type="PANTHER" id="PTHR13354:SF11">
    <property type="entry name" value="LYSINE-SPECIFIC DEMETHYLASE 9"/>
    <property type="match status" value="1"/>
</dbReference>
<dbReference type="CDD" id="cd22249">
    <property type="entry name" value="UDM1_RNF168_RNF169-like"/>
    <property type="match status" value="1"/>
</dbReference>
<dbReference type="InterPro" id="IPR026306">
    <property type="entry name" value="RSBN1/Dpy-2/CEP530"/>
</dbReference>
<evidence type="ECO:0000256" key="2">
    <source>
        <dbReference type="SAM" id="MobiDB-lite"/>
    </source>
</evidence>
<feature type="region of interest" description="Disordered" evidence="2">
    <location>
        <begin position="247"/>
        <end position="314"/>
    </location>
</feature>
<keyword evidence="4" id="KW-1185">Reference proteome</keyword>
<evidence type="ECO:0008006" key="5">
    <source>
        <dbReference type="Google" id="ProtNLM"/>
    </source>
</evidence>
<dbReference type="OrthoDB" id="6020087at2759"/>
<feature type="region of interest" description="Disordered" evidence="2">
    <location>
        <begin position="648"/>
        <end position="717"/>
    </location>
</feature>
<accession>A0A0D8XLZ6</accession>
<feature type="compositionally biased region" description="Pro residues" evidence="2">
    <location>
        <begin position="114"/>
        <end position="127"/>
    </location>
</feature>